<evidence type="ECO:0000313" key="1">
    <source>
        <dbReference type="EMBL" id="KAF0757239.1"/>
    </source>
</evidence>
<name>A0A6G0YKA3_APHCR</name>
<dbReference type="Proteomes" id="UP000478052">
    <property type="component" value="Unassembled WGS sequence"/>
</dbReference>
<evidence type="ECO:0000313" key="2">
    <source>
        <dbReference type="Proteomes" id="UP000478052"/>
    </source>
</evidence>
<gene>
    <name evidence="1" type="ORF">FWK35_00026440</name>
</gene>
<comment type="caution">
    <text evidence="1">The sequence shown here is derived from an EMBL/GenBank/DDBJ whole genome shotgun (WGS) entry which is preliminary data.</text>
</comment>
<keyword evidence="1" id="KW-0808">Transferase</keyword>
<dbReference type="EMBL" id="VUJU01003635">
    <property type="protein sequence ID" value="KAF0757239.1"/>
    <property type="molecule type" value="Genomic_DNA"/>
</dbReference>
<keyword evidence="2" id="KW-1185">Reference proteome</keyword>
<dbReference type="AlphaFoldDB" id="A0A6G0YKA3"/>
<sequence length="203" mass="23835">MCLKERGRRERENFKFEHFLRCYNHQILSINIVWYSYLTKDQLRLKQVQNRFLSDTAFILKIDHPPHDYLSVRTSLNIPTLASCRVNAYLSFITSLFNGSILDLLSSISVRVPVHFTRNHSLYLVSSHHNIIFKKINHSSYLTLNIDIDFSAGTCIFYLEKLDSSDNRIKSILSVFSCRFSIWLNAMKITVANTMPTYFFKSY</sequence>
<proteinExistence type="predicted"/>
<organism evidence="1 2">
    <name type="scientific">Aphis craccivora</name>
    <name type="common">Cowpea aphid</name>
    <dbReference type="NCBI Taxonomy" id="307492"/>
    <lineage>
        <taxon>Eukaryota</taxon>
        <taxon>Metazoa</taxon>
        <taxon>Ecdysozoa</taxon>
        <taxon>Arthropoda</taxon>
        <taxon>Hexapoda</taxon>
        <taxon>Insecta</taxon>
        <taxon>Pterygota</taxon>
        <taxon>Neoptera</taxon>
        <taxon>Paraneoptera</taxon>
        <taxon>Hemiptera</taxon>
        <taxon>Sternorrhyncha</taxon>
        <taxon>Aphidomorpha</taxon>
        <taxon>Aphidoidea</taxon>
        <taxon>Aphididae</taxon>
        <taxon>Aphidini</taxon>
        <taxon>Aphis</taxon>
        <taxon>Aphis</taxon>
    </lineage>
</organism>
<keyword evidence="1" id="KW-0695">RNA-directed DNA polymerase</keyword>
<reference evidence="1 2" key="1">
    <citation type="submission" date="2019-08" db="EMBL/GenBank/DDBJ databases">
        <title>Whole genome of Aphis craccivora.</title>
        <authorList>
            <person name="Voronova N.V."/>
            <person name="Shulinski R.S."/>
            <person name="Bandarenka Y.V."/>
            <person name="Zhorov D.G."/>
            <person name="Warner D."/>
        </authorList>
    </citation>
    <scope>NUCLEOTIDE SEQUENCE [LARGE SCALE GENOMIC DNA]</scope>
    <source>
        <strain evidence="1">180601</strain>
        <tissue evidence="1">Whole Body</tissue>
    </source>
</reference>
<keyword evidence="1" id="KW-0548">Nucleotidyltransferase</keyword>
<dbReference type="GO" id="GO:0003964">
    <property type="term" value="F:RNA-directed DNA polymerase activity"/>
    <property type="evidence" value="ECO:0007669"/>
    <property type="project" value="UniProtKB-KW"/>
</dbReference>
<accession>A0A6G0YKA3</accession>
<protein>
    <submittedName>
        <fullName evidence="1">Reverse transcriptase domain-containing protein</fullName>
    </submittedName>
</protein>